<organism evidence="1">
    <name type="scientific">marine sediment metagenome</name>
    <dbReference type="NCBI Taxonomy" id="412755"/>
    <lineage>
        <taxon>unclassified sequences</taxon>
        <taxon>metagenomes</taxon>
        <taxon>ecological metagenomes</taxon>
    </lineage>
</organism>
<dbReference type="EMBL" id="BARV01006756">
    <property type="protein sequence ID" value="GAI16667.1"/>
    <property type="molecule type" value="Genomic_DNA"/>
</dbReference>
<name>X1LBH2_9ZZZZ</name>
<gene>
    <name evidence="1" type="ORF">S06H3_13847</name>
</gene>
<dbReference type="AlphaFoldDB" id="X1LBH2"/>
<accession>X1LBH2</accession>
<sequence length="57" mass="6608">MYKGSQTTLDVWMDRAAGYYLGLRTRFSNYQIMNILVEIFLGDKHAGLKGEFDFLVL</sequence>
<evidence type="ECO:0000313" key="1">
    <source>
        <dbReference type="EMBL" id="GAI16667.1"/>
    </source>
</evidence>
<protein>
    <submittedName>
        <fullName evidence="1">Uncharacterized protein</fullName>
    </submittedName>
</protein>
<comment type="caution">
    <text evidence="1">The sequence shown here is derived from an EMBL/GenBank/DDBJ whole genome shotgun (WGS) entry which is preliminary data.</text>
</comment>
<reference evidence="1" key="1">
    <citation type="journal article" date="2014" name="Front. Microbiol.">
        <title>High frequency of phylogenetically diverse reductive dehalogenase-homologous genes in deep subseafloor sedimentary metagenomes.</title>
        <authorList>
            <person name="Kawai M."/>
            <person name="Futagami T."/>
            <person name="Toyoda A."/>
            <person name="Takaki Y."/>
            <person name="Nishi S."/>
            <person name="Hori S."/>
            <person name="Arai W."/>
            <person name="Tsubouchi T."/>
            <person name="Morono Y."/>
            <person name="Uchiyama I."/>
            <person name="Ito T."/>
            <person name="Fujiyama A."/>
            <person name="Inagaki F."/>
            <person name="Takami H."/>
        </authorList>
    </citation>
    <scope>NUCLEOTIDE SEQUENCE</scope>
    <source>
        <strain evidence="1">Expedition CK06-06</strain>
    </source>
</reference>
<proteinExistence type="predicted"/>